<sequence>MQAVATFHDVDLSQSDINISQLTISPKSAIGRQADPARDQFAHDLAQARAARKDGMRQD</sequence>
<protein>
    <submittedName>
        <fullName evidence="1">Uncharacterized protein</fullName>
    </submittedName>
</protein>
<comment type="caution">
    <text evidence="1">The sequence shown here is derived from an EMBL/GenBank/DDBJ whole genome shotgun (WGS) entry which is preliminary data.</text>
</comment>
<reference evidence="1 2" key="1">
    <citation type="submission" date="2017-03" db="EMBL/GenBank/DDBJ databases">
        <title>Genome analysis of strain PAMC 26577.</title>
        <authorList>
            <person name="Oh H.-M."/>
            <person name="Yang J.-A."/>
        </authorList>
    </citation>
    <scope>NUCLEOTIDE SEQUENCE [LARGE SCALE GENOMIC DNA]</scope>
    <source>
        <strain evidence="1 2">PAMC 26577</strain>
    </source>
</reference>
<dbReference type="Proteomes" id="UP000195221">
    <property type="component" value="Unassembled WGS sequence"/>
</dbReference>
<gene>
    <name evidence="1" type="ORF">PAMC26577_11485</name>
</gene>
<dbReference type="EMBL" id="NBTZ01000039">
    <property type="protein sequence ID" value="OTP76235.1"/>
    <property type="molecule type" value="Genomic_DNA"/>
</dbReference>
<organism evidence="1 2">
    <name type="scientific">Caballeronia sordidicola</name>
    <name type="common">Burkholderia sordidicola</name>
    <dbReference type="NCBI Taxonomy" id="196367"/>
    <lineage>
        <taxon>Bacteria</taxon>
        <taxon>Pseudomonadati</taxon>
        <taxon>Pseudomonadota</taxon>
        <taxon>Betaproteobacteria</taxon>
        <taxon>Burkholderiales</taxon>
        <taxon>Burkholderiaceae</taxon>
        <taxon>Caballeronia</taxon>
    </lineage>
</organism>
<proteinExistence type="predicted"/>
<accession>A0A242MXW6</accession>
<evidence type="ECO:0000313" key="1">
    <source>
        <dbReference type="EMBL" id="OTP76235.1"/>
    </source>
</evidence>
<name>A0A242MXW6_CABSO</name>
<evidence type="ECO:0000313" key="2">
    <source>
        <dbReference type="Proteomes" id="UP000195221"/>
    </source>
</evidence>
<dbReference type="AlphaFoldDB" id="A0A242MXW6"/>